<dbReference type="InterPro" id="IPR049892">
    <property type="entry name" value="AA9"/>
</dbReference>
<dbReference type="PANTHER" id="PTHR33353">
    <property type="entry name" value="PUTATIVE (AFU_ORTHOLOGUE AFUA_1G12560)-RELATED"/>
    <property type="match status" value="1"/>
</dbReference>
<dbReference type="PANTHER" id="PTHR33353:SF32">
    <property type="entry name" value="ENDO-BETA-1,4-GLUCANASE D"/>
    <property type="match status" value="1"/>
</dbReference>
<sequence length="352" mass="37957">MNFSLSALALVALYFSRLVAAHTVFTTLFVNDVSQGDGTCVRMPSNSDTATWPINDLDSDSMACGFNGTMGVDRVCSVNQSSKLSFLFRAYADGSKAGVVDPSHKGTCAVYMKRVASAINDKAVGDGWFKIWHEGYDSSTQKWCTERLMQNNGYLSVTIPSDLAGGYYLVRPELLSLHNADQSPPNPQFYAGCAQIYLESTGTATPKDTVSIPGYVKISDPSVLYSIWNPSPIPYKMPGPAPYQPGSSAAIDTTGVEAAKFSAKQDQTEGLLPQNAVLTNANWWAIEVAAYTTEDGCWNASADCWKQTQACYDSAPPTGNAGCRTWEAHCKEIQHGCQAGKFNGPPQLAKMA</sequence>
<evidence type="ECO:0000256" key="1">
    <source>
        <dbReference type="ARBA" id="ARBA00001973"/>
    </source>
</evidence>
<feature type="chain" id="PRO_5032555047" description="AA9 family lytic polysaccharide monooxygenase" evidence="7">
    <location>
        <begin position="22"/>
        <end position="352"/>
    </location>
</feature>
<reference evidence="9" key="1">
    <citation type="submission" date="2020-10" db="EMBL/GenBank/DDBJ databases">
        <title>Genome Sequence of Monilinia vaccinii-corymbosi Sheds Light on Mummy Berry Disease Infection of Blueberry and Mating Type.</title>
        <authorList>
            <person name="Yow A.G."/>
            <person name="Zhang Y."/>
            <person name="Bansal K."/>
            <person name="Eacker S.M."/>
            <person name="Sullivan S."/>
            <person name="Liachko I."/>
            <person name="Cubeta M.A."/>
            <person name="Rollins J.A."/>
            <person name="Ashrafi H."/>
        </authorList>
    </citation>
    <scope>NUCLEOTIDE SEQUENCE</scope>
    <source>
        <strain evidence="9">RL-1</strain>
    </source>
</reference>
<dbReference type="Pfam" id="PF03443">
    <property type="entry name" value="AA9"/>
    <property type="match status" value="1"/>
</dbReference>
<keyword evidence="6" id="KW-0624">Polysaccharide degradation</keyword>
<keyword evidence="10" id="KW-1185">Reference proteome</keyword>
<dbReference type="GO" id="GO:0005576">
    <property type="term" value="C:extracellular region"/>
    <property type="evidence" value="ECO:0007669"/>
    <property type="project" value="UniProtKB-SubCell"/>
</dbReference>
<organism evidence="9 10">
    <name type="scientific">Monilinia vaccinii-corymbosi</name>
    <dbReference type="NCBI Taxonomy" id="61207"/>
    <lineage>
        <taxon>Eukaryota</taxon>
        <taxon>Fungi</taxon>
        <taxon>Dikarya</taxon>
        <taxon>Ascomycota</taxon>
        <taxon>Pezizomycotina</taxon>
        <taxon>Leotiomycetes</taxon>
        <taxon>Helotiales</taxon>
        <taxon>Sclerotiniaceae</taxon>
        <taxon>Monilinia</taxon>
    </lineage>
</organism>
<dbReference type="OrthoDB" id="5985073at2759"/>
<keyword evidence="5" id="KW-0325">Glycoprotein</keyword>
<evidence type="ECO:0000313" key="10">
    <source>
        <dbReference type="Proteomes" id="UP000672032"/>
    </source>
</evidence>
<dbReference type="EC" id="1.14.99.56" evidence="6"/>
<gene>
    <name evidence="9" type="ORF">DSL72_005785</name>
</gene>
<keyword evidence="6" id="KW-0136">Cellulose degradation</keyword>
<proteinExistence type="predicted"/>
<feature type="signal peptide" evidence="7">
    <location>
        <begin position="1"/>
        <end position="21"/>
    </location>
</feature>
<evidence type="ECO:0000256" key="4">
    <source>
        <dbReference type="ARBA" id="ARBA00023157"/>
    </source>
</evidence>
<accession>A0A8A3PGS8</accession>
<evidence type="ECO:0000256" key="3">
    <source>
        <dbReference type="ARBA" id="ARBA00022525"/>
    </source>
</evidence>
<dbReference type="GO" id="GO:0008810">
    <property type="term" value="F:cellulase activity"/>
    <property type="evidence" value="ECO:0007669"/>
    <property type="project" value="UniProtKB-UniRule"/>
</dbReference>
<dbReference type="Gene3D" id="2.70.50.70">
    <property type="match status" value="1"/>
</dbReference>
<protein>
    <recommendedName>
        <fullName evidence="6">AA9 family lytic polysaccharide monooxygenase</fullName>
        <ecNumber evidence="6">1.14.99.56</ecNumber>
    </recommendedName>
    <alternativeName>
        <fullName evidence="6">Endo-beta-1,4-glucanase</fullName>
    </alternativeName>
    <alternativeName>
        <fullName evidence="6">Glycosyl hydrolase 61 family protein</fullName>
    </alternativeName>
</protein>
<comment type="catalytic activity">
    <reaction evidence="6">
        <text>[(1-&gt;4)-beta-D-glucosyl]n+m + reduced acceptor + O2 = 4-dehydro-beta-D-glucosyl-[(1-&gt;4)-beta-D-glucosyl]n-1 + [(1-&gt;4)-beta-D-glucosyl]m + acceptor + H2O.</text>
        <dbReference type="EC" id="1.14.99.56"/>
    </reaction>
</comment>
<comment type="subcellular location">
    <subcellularLocation>
        <location evidence="2 6">Secreted</location>
    </subcellularLocation>
</comment>
<evidence type="ECO:0000256" key="6">
    <source>
        <dbReference type="RuleBase" id="RU368122"/>
    </source>
</evidence>
<evidence type="ECO:0000313" key="9">
    <source>
        <dbReference type="EMBL" id="QSZ34196.1"/>
    </source>
</evidence>
<comment type="function">
    <text evidence="6">Lytic polysaccharide monooxygenase (LMPO) that depolymerizes crystalline and amorphous polysaccharides via the oxidation of scissile alpha- or beta-(1-4)-glycosidic bonds, yielding C1 and/or C4 oxidation products. Catalysis by LPMOs requires the reduction of the active-site copper from Cu(II) to Cu(I) by a reducing agent and H(2)O(2) or O(2) as a cosubstrate.</text>
</comment>
<evidence type="ECO:0000256" key="5">
    <source>
        <dbReference type="ARBA" id="ARBA00023180"/>
    </source>
</evidence>
<comment type="cofactor">
    <cofactor evidence="1">
        <name>Cu(2+)</name>
        <dbReference type="ChEBI" id="CHEBI:29036"/>
    </cofactor>
</comment>
<dbReference type="Proteomes" id="UP000672032">
    <property type="component" value="Chromosome 4"/>
</dbReference>
<dbReference type="GO" id="GO:0030248">
    <property type="term" value="F:cellulose binding"/>
    <property type="evidence" value="ECO:0007669"/>
    <property type="project" value="UniProtKB-UniRule"/>
</dbReference>
<evidence type="ECO:0000256" key="2">
    <source>
        <dbReference type="ARBA" id="ARBA00004613"/>
    </source>
</evidence>
<dbReference type="EMBL" id="CP063408">
    <property type="protein sequence ID" value="QSZ34196.1"/>
    <property type="molecule type" value="Genomic_DNA"/>
</dbReference>
<evidence type="ECO:0000256" key="7">
    <source>
        <dbReference type="SAM" id="SignalP"/>
    </source>
</evidence>
<dbReference type="InterPro" id="IPR005103">
    <property type="entry name" value="AA9_LPMO"/>
</dbReference>
<keyword evidence="7" id="KW-0732">Signal</keyword>
<keyword evidence="3 6" id="KW-0964">Secreted</keyword>
<name>A0A8A3PGS8_9HELO</name>
<keyword evidence="4 6" id="KW-1015">Disulfide bond</keyword>
<dbReference type="GO" id="GO:0030245">
    <property type="term" value="P:cellulose catabolic process"/>
    <property type="evidence" value="ECO:0007669"/>
    <property type="project" value="UniProtKB-UniRule"/>
</dbReference>
<dbReference type="AlphaFoldDB" id="A0A8A3PGS8"/>
<dbReference type="CDD" id="cd21175">
    <property type="entry name" value="LPMO_AA9"/>
    <property type="match status" value="1"/>
</dbReference>
<feature type="domain" description="Auxiliary Activity family 9 catalytic" evidence="8">
    <location>
        <begin position="22"/>
        <end position="229"/>
    </location>
</feature>
<comment type="domain">
    <text evidence="6">Has a modular structure: an endo-beta-1,4-glucanase catalytic module at the N-terminus, a linker rich in serines and threonines, and a C-terminal carbohydrate-binding module (CBM).</text>
</comment>
<keyword evidence="6" id="KW-0119">Carbohydrate metabolism</keyword>
<evidence type="ECO:0000259" key="8">
    <source>
        <dbReference type="Pfam" id="PF03443"/>
    </source>
</evidence>